<gene>
    <name evidence="2" type="ORF">G1H10_26770</name>
</gene>
<dbReference type="SMART" id="SM00530">
    <property type="entry name" value="HTH_XRE"/>
    <property type="match status" value="1"/>
</dbReference>
<dbReference type="Pfam" id="PF01381">
    <property type="entry name" value="HTH_3"/>
    <property type="match status" value="1"/>
</dbReference>
<reference evidence="2 3" key="1">
    <citation type="submission" date="2020-02" db="EMBL/GenBank/DDBJ databases">
        <authorList>
            <person name="Li X.-J."/>
            <person name="Han X.-M."/>
        </authorList>
    </citation>
    <scope>NUCLEOTIDE SEQUENCE [LARGE SCALE GENOMIC DNA]</scope>
    <source>
        <strain evidence="2 3">CCTCC AB 2017055</strain>
    </source>
</reference>
<sequence>MASLTDARQLGAAVRAERKRRGMSQVALAASAGVSRAWLARFETGHRAASIEQIFLVLRALGLAFELAEPKMTDGEAKLLAAFKARAER</sequence>
<dbReference type="InterPro" id="IPR001387">
    <property type="entry name" value="Cro/C1-type_HTH"/>
</dbReference>
<dbReference type="GO" id="GO:0003677">
    <property type="term" value="F:DNA binding"/>
    <property type="evidence" value="ECO:0007669"/>
    <property type="project" value="InterPro"/>
</dbReference>
<dbReference type="SUPFAM" id="SSF47413">
    <property type="entry name" value="lambda repressor-like DNA-binding domains"/>
    <property type="match status" value="1"/>
</dbReference>
<accession>A0A6L9SF87</accession>
<dbReference type="RefSeq" id="WP_163743736.1">
    <property type="nucleotide sequence ID" value="NZ_JAAGOA010000025.1"/>
</dbReference>
<name>A0A6L9SF87_9ACTN</name>
<feature type="domain" description="HTH cro/C1-type" evidence="1">
    <location>
        <begin position="14"/>
        <end position="68"/>
    </location>
</feature>
<evidence type="ECO:0000259" key="1">
    <source>
        <dbReference type="PROSITE" id="PS50943"/>
    </source>
</evidence>
<organism evidence="2 3">
    <name type="scientific">Phytoactinopolyspora halotolerans</name>
    <dbReference type="NCBI Taxonomy" id="1981512"/>
    <lineage>
        <taxon>Bacteria</taxon>
        <taxon>Bacillati</taxon>
        <taxon>Actinomycetota</taxon>
        <taxon>Actinomycetes</taxon>
        <taxon>Jiangellales</taxon>
        <taxon>Jiangellaceae</taxon>
        <taxon>Phytoactinopolyspora</taxon>
    </lineage>
</organism>
<dbReference type="Proteomes" id="UP000475214">
    <property type="component" value="Unassembled WGS sequence"/>
</dbReference>
<dbReference type="PROSITE" id="PS50943">
    <property type="entry name" value="HTH_CROC1"/>
    <property type="match status" value="1"/>
</dbReference>
<dbReference type="AlphaFoldDB" id="A0A6L9SF87"/>
<keyword evidence="3" id="KW-1185">Reference proteome</keyword>
<evidence type="ECO:0000313" key="3">
    <source>
        <dbReference type="Proteomes" id="UP000475214"/>
    </source>
</evidence>
<dbReference type="Gene3D" id="1.10.260.40">
    <property type="entry name" value="lambda repressor-like DNA-binding domains"/>
    <property type="match status" value="1"/>
</dbReference>
<evidence type="ECO:0000313" key="2">
    <source>
        <dbReference type="EMBL" id="NEE03777.1"/>
    </source>
</evidence>
<dbReference type="InterPro" id="IPR010982">
    <property type="entry name" value="Lambda_DNA-bd_dom_sf"/>
</dbReference>
<comment type="caution">
    <text evidence="2">The sequence shown here is derived from an EMBL/GenBank/DDBJ whole genome shotgun (WGS) entry which is preliminary data.</text>
</comment>
<protein>
    <submittedName>
        <fullName evidence="2">Helix-turn-helix domain-containing protein</fullName>
    </submittedName>
</protein>
<dbReference type="CDD" id="cd00093">
    <property type="entry name" value="HTH_XRE"/>
    <property type="match status" value="1"/>
</dbReference>
<proteinExistence type="predicted"/>
<dbReference type="EMBL" id="JAAGOA010000025">
    <property type="protein sequence ID" value="NEE03777.1"/>
    <property type="molecule type" value="Genomic_DNA"/>
</dbReference>